<gene>
    <name evidence="3" type="ORF">M5X19_05490</name>
</gene>
<dbReference type="RefSeq" id="WP_268613954.1">
    <property type="nucleotide sequence ID" value="NZ_JAMDMX010000012.1"/>
</dbReference>
<organism evidence="3 4">
    <name type="scientific">Paenibacillus alginolyticus</name>
    <dbReference type="NCBI Taxonomy" id="59839"/>
    <lineage>
        <taxon>Bacteria</taxon>
        <taxon>Bacillati</taxon>
        <taxon>Bacillota</taxon>
        <taxon>Bacilli</taxon>
        <taxon>Bacillales</taxon>
        <taxon>Paenibacillaceae</taxon>
        <taxon>Paenibacillus</taxon>
    </lineage>
</organism>
<proteinExistence type="predicted"/>
<dbReference type="PANTHER" id="PTHR23416">
    <property type="entry name" value="SIALIC ACID SYNTHASE-RELATED"/>
    <property type="match status" value="1"/>
</dbReference>
<comment type="caution">
    <text evidence="3">The sequence shown here is derived from an EMBL/GenBank/DDBJ whole genome shotgun (WGS) entry which is preliminary data.</text>
</comment>
<dbReference type="InterPro" id="IPR011004">
    <property type="entry name" value="Trimer_LpxA-like_sf"/>
</dbReference>
<dbReference type="InterPro" id="IPR018357">
    <property type="entry name" value="Hexapep_transf_CS"/>
</dbReference>
<dbReference type="PANTHER" id="PTHR23416:SF78">
    <property type="entry name" value="LIPOPOLYSACCHARIDE BIOSYNTHESIS O-ACETYL TRANSFERASE WBBJ-RELATED"/>
    <property type="match status" value="1"/>
</dbReference>
<keyword evidence="2" id="KW-0677">Repeat</keyword>
<sequence>MRKDGTHIPSMEESEAIANKVTLFLRNLKGVLYTWWNKKKFGQVGTGFSAPCPIHVVNGKNIKIGHNVFLGMNCQLYAYPQGTITLDDHVSIDRFVEIRGGKRIEIGKKVRIVKGSTLKAPDDSNIIIGARTIISQDCLLDGDIHVGQDVIFGPHVFVNEVDHGFETREVPMNQQEGGRGTITIEDDVWIGYGVVILKGVHVEKGAILGANAVVNKSVTGYSINAGVPCRFIRERAE</sequence>
<name>A0ABT4G893_9BACL</name>
<dbReference type="PROSITE" id="PS00101">
    <property type="entry name" value="HEXAPEP_TRANSFERASES"/>
    <property type="match status" value="1"/>
</dbReference>
<dbReference type="Pfam" id="PF00132">
    <property type="entry name" value="Hexapep"/>
    <property type="match status" value="1"/>
</dbReference>
<dbReference type="Gene3D" id="2.160.10.10">
    <property type="entry name" value="Hexapeptide repeat proteins"/>
    <property type="match status" value="2"/>
</dbReference>
<keyword evidence="1" id="KW-0808">Transferase</keyword>
<keyword evidence="4" id="KW-1185">Reference proteome</keyword>
<evidence type="ECO:0000313" key="3">
    <source>
        <dbReference type="EMBL" id="MCY9692364.1"/>
    </source>
</evidence>
<dbReference type="InterPro" id="IPR051159">
    <property type="entry name" value="Hexapeptide_acetyltransf"/>
</dbReference>
<dbReference type="EMBL" id="JAMDMX010000012">
    <property type="protein sequence ID" value="MCY9692364.1"/>
    <property type="molecule type" value="Genomic_DNA"/>
</dbReference>
<dbReference type="GO" id="GO:0016746">
    <property type="term" value="F:acyltransferase activity"/>
    <property type="evidence" value="ECO:0007669"/>
    <property type="project" value="UniProtKB-KW"/>
</dbReference>
<dbReference type="CDD" id="cd04647">
    <property type="entry name" value="LbH_MAT_like"/>
    <property type="match status" value="1"/>
</dbReference>
<evidence type="ECO:0000313" key="4">
    <source>
        <dbReference type="Proteomes" id="UP001527099"/>
    </source>
</evidence>
<protein>
    <submittedName>
        <fullName evidence="3">Acyltransferase</fullName>
    </submittedName>
</protein>
<evidence type="ECO:0000256" key="2">
    <source>
        <dbReference type="ARBA" id="ARBA00022737"/>
    </source>
</evidence>
<reference evidence="3 4" key="1">
    <citation type="submission" date="2022-05" db="EMBL/GenBank/DDBJ databases">
        <title>Genome Sequencing of Bee-Associated Microbes.</title>
        <authorList>
            <person name="Dunlap C."/>
        </authorList>
    </citation>
    <scope>NUCLEOTIDE SEQUENCE [LARGE SCALE GENOMIC DNA]</scope>
    <source>
        <strain evidence="3 4">NRRL B-14421</strain>
    </source>
</reference>
<keyword evidence="3" id="KW-0012">Acyltransferase</keyword>
<accession>A0ABT4G893</accession>
<dbReference type="SUPFAM" id="SSF51161">
    <property type="entry name" value="Trimeric LpxA-like enzymes"/>
    <property type="match status" value="1"/>
</dbReference>
<dbReference type="Proteomes" id="UP001527099">
    <property type="component" value="Unassembled WGS sequence"/>
</dbReference>
<evidence type="ECO:0000256" key="1">
    <source>
        <dbReference type="ARBA" id="ARBA00022679"/>
    </source>
</evidence>
<dbReference type="InterPro" id="IPR001451">
    <property type="entry name" value="Hexapep"/>
</dbReference>